<feature type="compositionally biased region" description="Polar residues" evidence="1">
    <location>
        <begin position="149"/>
        <end position="160"/>
    </location>
</feature>
<feature type="compositionally biased region" description="Basic residues" evidence="1">
    <location>
        <begin position="98"/>
        <end position="109"/>
    </location>
</feature>
<dbReference type="OrthoDB" id="2157498at2759"/>
<sequence length="372" mass="40287">MEDGATITLNGDSTSRGQNPQRARASSASQQHKRSPSGGILSRLPFLRSNIEGRSPTSPTKKSIVKDRFEAGEEPLFLSPSRQPHSREMEPSMAAALRQHKSRKRKGSLRKAALLSTGRLKFERRPSEELERGEPTKYSMKTAHEPKETTSPSDIDSSGTHYDASASSSAATISEPSNWSLPPSSQVLKLDTITQANGGLSPPAGAQDLNLLSPESITSPISRYASTTSDEDGGSGIHLSIGASAAELTRRRSTLRNPILPSPARSPSIPPPHSAADTEYWGWIILFVTWIVFVVGMGSCLGVWSWAWDVGETPYAPPELEDDPTLPIVGYYPALIVCTGVMAWVWCLVAWIGMKYFRHARFDAGGGSDEGD</sequence>
<dbReference type="VEuPathDB" id="FungiDB:PV09_00961"/>
<gene>
    <name evidence="3" type="ORF">PV09_00961</name>
</gene>
<dbReference type="PANTHER" id="PTHR39400:SF1">
    <property type="entry name" value="PIG-P DOMAIN-CONTAINING PROTEIN"/>
    <property type="match status" value="1"/>
</dbReference>
<keyword evidence="2" id="KW-0812">Transmembrane</keyword>
<protein>
    <submittedName>
        <fullName evidence="3">Uncharacterized protein</fullName>
    </submittedName>
</protein>
<dbReference type="Pfam" id="PF15159">
    <property type="entry name" value="PIG-Y"/>
    <property type="match status" value="1"/>
</dbReference>
<dbReference type="AlphaFoldDB" id="A0A0D1XZ29"/>
<dbReference type="STRING" id="253628.A0A0D1XZ29"/>
<evidence type="ECO:0000313" key="4">
    <source>
        <dbReference type="Proteomes" id="UP000053259"/>
    </source>
</evidence>
<evidence type="ECO:0000313" key="3">
    <source>
        <dbReference type="EMBL" id="KIW08016.1"/>
    </source>
</evidence>
<evidence type="ECO:0000256" key="1">
    <source>
        <dbReference type="SAM" id="MobiDB-lite"/>
    </source>
</evidence>
<dbReference type="PANTHER" id="PTHR39400">
    <property type="entry name" value="YALI0E29227P"/>
    <property type="match status" value="1"/>
</dbReference>
<feature type="compositionally biased region" description="Polar residues" evidence="1">
    <location>
        <begin position="172"/>
        <end position="182"/>
    </location>
</feature>
<name>A0A0D1XZ29_9PEZI</name>
<keyword evidence="2" id="KW-1133">Transmembrane helix</keyword>
<keyword evidence="2" id="KW-0472">Membrane</keyword>
<reference evidence="3 4" key="1">
    <citation type="submission" date="2015-01" db="EMBL/GenBank/DDBJ databases">
        <title>The Genome Sequence of Ochroconis gallopava CBS43764.</title>
        <authorList>
            <consortium name="The Broad Institute Genomics Platform"/>
            <person name="Cuomo C."/>
            <person name="de Hoog S."/>
            <person name="Gorbushina A."/>
            <person name="Stielow B."/>
            <person name="Teixiera M."/>
            <person name="Abouelleil A."/>
            <person name="Chapman S.B."/>
            <person name="Priest M."/>
            <person name="Young S.K."/>
            <person name="Wortman J."/>
            <person name="Nusbaum C."/>
            <person name="Birren B."/>
        </authorList>
    </citation>
    <scope>NUCLEOTIDE SEQUENCE [LARGE SCALE GENOMIC DNA]</scope>
    <source>
        <strain evidence="3 4">CBS 43764</strain>
    </source>
</reference>
<dbReference type="GeneID" id="27308934"/>
<dbReference type="InParanoid" id="A0A0D1XZ29"/>
<keyword evidence="4" id="KW-1185">Reference proteome</keyword>
<dbReference type="RefSeq" id="XP_016217885.1">
    <property type="nucleotide sequence ID" value="XM_016353790.1"/>
</dbReference>
<accession>A0A0D1XZ29</accession>
<feature type="compositionally biased region" description="Polar residues" evidence="1">
    <location>
        <begin position="7"/>
        <end position="30"/>
    </location>
</feature>
<proteinExistence type="predicted"/>
<feature type="transmembrane region" description="Helical" evidence="2">
    <location>
        <begin position="328"/>
        <end position="352"/>
    </location>
</feature>
<dbReference type="HOGENOM" id="CLU_030267_1_0_1"/>
<dbReference type="Proteomes" id="UP000053259">
    <property type="component" value="Unassembled WGS sequence"/>
</dbReference>
<feature type="region of interest" description="Disordered" evidence="1">
    <location>
        <begin position="1"/>
        <end position="182"/>
    </location>
</feature>
<feature type="compositionally biased region" description="Basic and acidic residues" evidence="1">
    <location>
        <begin position="120"/>
        <end position="135"/>
    </location>
</feature>
<dbReference type="EMBL" id="KN847531">
    <property type="protein sequence ID" value="KIW08016.1"/>
    <property type="molecule type" value="Genomic_DNA"/>
</dbReference>
<feature type="transmembrane region" description="Helical" evidence="2">
    <location>
        <begin position="280"/>
        <end position="308"/>
    </location>
</feature>
<organism evidence="3 4">
    <name type="scientific">Verruconis gallopava</name>
    <dbReference type="NCBI Taxonomy" id="253628"/>
    <lineage>
        <taxon>Eukaryota</taxon>
        <taxon>Fungi</taxon>
        <taxon>Dikarya</taxon>
        <taxon>Ascomycota</taxon>
        <taxon>Pezizomycotina</taxon>
        <taxon>Dothideomycetes</taxon>
        <taxon>Pleosporomycetidae</taxon>
        <taxon>Venturiales</taxon>
        <taxon>Sympoventuriaceae</taxon>
        <taxon>Verruconis</taxon>
    </lineage>
</organism>
<evidence type="ECO:0000256" key="2">
    <source>
        <dbReference type="SAM" id="Phobius"/>
    </source>
</evidence>
<dbReference type="InterPro" id="IPR029164">
    <property type="entry name" value="PIG-Y"/>
</dbReference>